<feature type="domain" description="ABC-2 type transporter transmembrane" evidence="8">
    <location>
        <begin position="133"/>
        <end position="344"/>
    </location>
</feature>
<feature type="region of interest" description="Disordered" evidence="6">
    <location>
        <begin position="45"/>
        <end position="92"/>
    </location>
</feature>
<proteinExistence type="predicted"/>
<evidence type="ECO:0000313" key="9">
    <source>
        <dbReference type="EMBL" id="KNE98923.1"/>
    </source>
</evidence>
<keyword evidence="3 7" id="KW-0812">Transmembrane</keyword>
<dbReference type="PANTHER" id="PTHR19241">
    <property type="entry name" value="ATP-BINDING CASSETTE TRANSPORTER"/>
    <property type="match status" value="1"/>
</dbReference>
<keyword evidence="4 7" id="KW-1133">Transmembrane helix</keyword>
<dbReference type="Proteomes" id="UP000054564">
    <property type="component" value="Unassembled WGS sequence"/>
</dbReference>
<feature type="transmembrane region" description="Helical" evidence="7">
    <location>
        <begin position="186"/>
        <end position="213"/>
    </location>
</feature>
<evidence type="ECO:0000256" key="2">
    <source>
        <dbReference type="ARBA" id="ARBA00022448"/>
    </source>
</evidence>
<dbReference type="GO" id="GO:0016020">
    <property type="term" value="C:membrane"/>
    <property type="evidence" value="ECO:0007669"/>
    <property type="project" value="UniProtKB-SubCell"/>
</dbReference>
<keyword evidence="2" id="KW-0813">Transport</keyword>
<evidence type="ECO:0000256" key="5">
    <source>
        <dbReference type="ARBA" id="ARBA00023136"/>
    </source>
</evidence>
<evidence type="ECO:0000256" key="3">
    <source>
        <dbReference type="ARBA" id="ARBA00022692"/>
    </source>
</evidence>
<dbReference type="STRING" id="1165861.A0A0L0VI37"/>
<feature type="transmembrane region" description="Helical" evidence="7">
    <location>
        <begin position="233"/>
        <end position="253"/>
    </location>
</feature>
<sequence>MAPLKTHHSRLAICSLRQLEAQRQQPPSTSNVSVREILSPIMAPVPLPHQLSPDQSVTAGNSTTHPDVMKGLCQDDDDRHEPRDPSGEFLNQDAVDVAEAERNFSELSRQLNHASAHTDDLSKELTYATPFSYQFKVVMNRTNLSFLRNANYEATRVFNHVAVALITGLTYMNLPPNVAGVQSRVFTIFQLIVLLPLIMAQVEPAFIFARQIYLRESSAKMYTPITFGISQSVAEMPYSLCCAVGFFVIWYYLPNLQGGGGDRAGYALLVVVAVELFAVTGGQAVAAVSPSLFVAAKINPVLVLVFALFCGVTVPTPNIPKFWRNWMYNLNPLTRVISGLVANEMHGLKVTCAPEEYAVFQPPSGQTCIQWAGAFIQRSGGYLLDPTATSRYQYCESRIFQLSALSLITGAETLGSCVLLYAPIWQHV</sequence>
<dbReference type="Pfam" id="PF01061">
    <property type="entry name" value="ABC2_membrane"/>
    <property type="match status" value="1"/>
</dbReference>
<dbReference type="InterPro" id="IPR013525">
    <property type="entry name" value="ABC2_TM"/>
</dbReference>
<feature type="transmembrane region" description="Helical" evidence="7">
    <location>
        <begin position="301"/>
        <end position="319"/>
    </location>
</feature>
<accession>A0A0L0VI37</accession>
<evidence type="ECO:0000256" key="1">
    <source>
        <dbReference type="ARBA" id="ARBA00004141"/>
    </source>
</evidence>
<name>A0A0L0VI37_9BASI</name>
<organism evidence="9 10">
    <name type="scientific">Puccinia striiformis f. sp. tritici PST-78</name>
    <dbReference type="NCBI Taxonomy" id="1165861"/>
    <lineage>
        <taxon>Eukaryota</taxon>
        <taxon>Fungi</taxon>
        <taxon>Dikarya</taxon>
        <taxon>Basidiomycota</taxon>
        <taxon>Pucciniomycotina</taxon>
        <taxon>Pucciniomycetes</taxon>
        <taxon>Pucciniales</taxon>
        <taxon>Pucciniaceae</taxon>
        <taxon>Puccinia</taxon>
    </lineage>
</organism>
<dbReference type="AlphaFoldDB" id="A0A0L0VI37"/>
<evidence type="ECO:0000259" key="8">
    <source>
        <dbReference type="Pfam" id="PF01061"/>
    </source>
</evidence>
<feature type="transmembrane region" description="Helical" evidence="7">
    <location>
        <begin position="157"/>
        <end position="174"/>
    </location>
</feature>
<comment type="subcellular location">
    <subcellularLocation>
        <location evidence="1">Membrane</location>
        <topology evidence="1">Multi-pass membrane protein</topology>
    </subcellularLocation>
</comment>
<dbReference type="EMBL" id="AJIL01000051">
    <property type="protein sequence ID" value="KNE98923.1"/>
    <property type="molecule type" value="Genomic_DNA"/>
</dbReference>
<gene>
    <name evidence="9" type="ORF">PSTG_07768</name>
</gene>
<keyword evidence="5 7" id="KW-0472">Membrane</keyword>
<evidence type="ECO:0000256" key="7">
    <source>
        <dbReference type="SAM" id="Phobius"/>
    </source>
</evidence>
<protein>
    <recommendedName>
        <fullName evidence="8">ABC-2 type transporter transmembrane domain-containing protein</fullName>
    </recommendedName>
</protein>
<feature type="transmembrane region" description="Helical" evidence="7">
    <location>
        <begin position="265"/>
        <end position="289"/>
    </location>
</feature>
<evidence type="ECO:0000313" key="10">
    <source>
        <dbReference type="Proteomes" id="UP000054564"/>
    </source>
</evidence>
<evidence type="ECO:0000256" key="6">
    <source>
        <dbReference type="SAM" id="MobiDB-lite"/>
    </source>
</evidence>
<reference evidence="10" key="1">
    <citation type="submission" date="2014-03" db="EMBL/GenBank/DDBJ databases">
        <title>The Genome Sequence of Puccinia striiformis f. sp. tritici PST-78.</title>
        <authorList>
            <consortium name="The Broad Institute Genome Sequencing Platform"/>
            <person name="Cuomo C."/>
            <person name="Hulbert S."/>
            <person name="Chen X."/>
            <person name="Walker B."/>
            <person name="Young S.K."/>
            <person name="Zeng Q."/>
            <person name="Gargeya S."/>
            <person name="Fitzgerald M."/>
            <person name="Haas B."/>
            <person name="Abouelleil A."/>
            <person name="Alvarado L."/>
            <person name="Arachchi H.M."/>
            <person name="Berlin A.M."/>
            <person name="Chapman S.B."/>
            <person name="Goldberg J."/>
            <person name="Griggs A."/>
            <person name="Gujja S."/>
            <person name="Hansen M."/>
            <person name="Howarth C."/>
            <person name="Imamovic A."/>
            <person name="Larimer J."/>
            <person name="McCowan C."/>
            <person name="Montmayeur A."/>
            <person name="Murphy C."/>
            <person name="Neiman D."/>
            <person name="Pearson M."/>
            <person name="Priest M."/>
            <person name="Roberts A."/>
            <person name="Saif S."/>
            <person name="Shea T."/>
            <person name="Sisk P."/>
            <person name="Sykes S."/>
            <person name="Wortman J."/>
            <person name="Nusbaum C."/>
            <person name="Birren B."/>
        </authorList>
    </citation>
    <scope>NUCLEOTIDE SEQUENCE [LARGE SCALE GENOMIC DNA]</scope>
    <source>
        <strain evidence="10">race PST-78</strain>
    </source>
</reference>
<feature type="compositionally biased region" description="Basic and acidic residues" evidence="6">
    <location>
        <begin position="77"/>
        <end position="86"/>
    </location>
</feature>
<dbReference type="GO" id="GO:0140359">
    <property type="term" value="F:ABC-type transporter activity"/>
    <property type="evidence" value="ECO:0007669"/>
    <property type="project" value="InterPro"/>
</dbReference>
<keyword evidence="10" id="KW-1185">Reference proteome</keyword>
<evidence type="ECO:0000256" key="4">
    <source>
        <dbReference type="ARBA" id="ARBA00022989"/>
    </source>
</evidence>
<comment type="caution">
    <text evidence="9">The sequence shown here is derived from an EMBL/GenBank/DDBJ whole genome shotgun (WGS) entry which is preliminary data.</text>
</comment>
<feature type="compositionally biased region" description="Polar residues" evidence="6">
    <location>
        <begin position="52"/>
        <end position="65"/>
    </location>
</feature>